<proteinExistence type="predicted"/>
<reference evidence="2" key="1">
    <citation type="submission" date="2014-09" db="EMBL/GenBank/DDBJ databases">
        <authorList>
            <person name="Magalhaes I.L.F."/>
            <person name="Oliveira U."/>
            <person name="Santos F.R."/>
            <person name="Vidigal T.H.D.A."/>
            <person name="Brescovit A.D."/>
            <person name="Santos A.J."/>
        </authorList>
    </citation>
    <scope>NUCLEOTIDE SEQUENCE</scope>
    <source>
        <tissue evidence="2">Shoot tissue taken approximately 20 cm above the soil surface</tissue>
    </source>
</reference>
<evidence type="ECO:0000256" key="1">
    <source>
        <dbReference type="SAM" id="MobiDB-lite"/>
    </source>
</evidence>
<dbReference type="EMBL" id="GBRH01209402">
    <property type="protein sequence ID" value="JAD88493.1"/>
    <property type="molecule type" value="Transcribed_RNA"/>
</dbReference>
<protein>
    <submittedName>
        <fullName evidence="2">Uncharacterized protein</fullName>
    </submittedName>
</protein>
<organism evidence="2">
    <name type="scientific">Arundo donax</name>
    <name type="common">Giant reed</name>
    <name type="synonym">Donax arundinaceus</name>
    <dbReference type="NCBI Taxonomy" id="35708"/>
    <lineage>
        <taxon>Eukaryota</taxon>
        <taxon>Viridiplantae</taxon>
        <taxon>Streptophyta</taxon>
        <taxon>Embryophyta</taxon>
        <taxon>Tracheophyta</taxon>
        <taxon>Spermatophyta</taxon>
        <taxon>Magnoliopsida</taxon>
        <taxon>Liliopsida</taxon>
        <taxon>Poales</taxon>
        <taxon>Poaceae</taxon>
        <taxon>PACMAD clade</taxon>
        <taxon>Arundinoideae</taxon>
        <taxon>Arundineae</taxon>
        <taxon>Arundo</taxon>
    </lineage>
</organism>
<accession>A0A0A9DP77</accession>
<dbReference type="AlphaFoldDB" id="A0A0A9DP77"/>
<feature type="region of interest" description="Disordered" evidence="1">
    <location>
        <begin position="41"/>
        <end position="70"/>
    </location>
</feature>
<name>A0A0A9DP77_ARUDO</name>
<reference evidence="2" key="2">
    <citation type="journal article" date="2015" name="Data Brief">
        <title>Shoot transcriptome of the giant reed, Arundo donax.</title>
        <authorList>
            <person name="Barrero R.A."/>
            <person name="Guerrero F.D."/>
            <person name="Moolhuijzen P."/>
            <person name="Goolsby J.A."/>
            <person name="Tidwell J."/>
            <person name="Bellgard S.E."/>
            <person name="Bellgard M.I."/>
        </authorList>
    </citation>
    <scope>NUCLEOTIDE SEQUENCE</scope>
    <source>
        <tissue evidence="2">Shoot tissue taken approximately 20 cm above the soil surface</tissue>
    </source>
</reference>
<sequence>MSVFVVLLLPETKQVPIEEIWMLFDKHWYWKRIVRKDPKYQGNLGQRRQQQQQEMGAANAGDGVKSSSDV</sequence>
<evidence type="ECO:0000313" key="2">
    <source>
        <dbReference type="EMBL" id="JAD88493.1"/>
    </source>
</evidence>